<evidence type="ECO:0000313" key="2">
    <source>
        <dbReference type="EMBL" id="GAV90818.1"/>
    </source>
</evidence>
<sequence>PSQHFQIAQNQFFYTKLRPTFHINLKTSRLLFIWHNLKEDNSIPQRRNPKPSSICKTPLSPPYSSTFLKAFFLRDKLRSDSSFLNLPISKTDPVSDPEHRGVSR</sequence>
<organism evidence="2 3">
    <name type="scientific">Cephalotus follicularis</name>
    <name type="common">Albany pitcher plant</name>
    <dbReference type="NCBI Taxonomy" id="3775"/>
    <lineage>
        <taxon>Eukaryota</taxon>
        <taxon>Viridiplantae</taxon>
        <taxon>Streptophyta</taxon>
        <taxon>Embryophyta</taxon>
        <taxon>Tracheophyta</taxon>
        <taxon>Spermatophyta</taxon>
        <taxon>Magnoliopsida</taxon>
        <taxon>eudicotyledons</taxon>
        <taxon>Gunneridae</taxon>
        <taxon>Pentapetalae</taxon>
        <taxon>rosids</taxon>
        <taxon>fabids</taxon>
        <taxon>Oxalidales</taxon>
        <taxon>Cephalotaceae</taxon>
        <taxon>Cephalotus</taxon>
    </lineage>
</organism>
<name>A0A1Q3DEZ6_CEPFO</name>
<feature type="region of interest" description="Disordered" evidence="1">
    <location>
        <begin position="84"/>
        <end position="104"/>
    </location>
</feature>
<reference evidence="3" key="1">
    <citation type="submission" date="2016-04" db="EMBL/GenBank/DDBJ databases">
        <title>Cephalotus genome sequencing.</title>
        <authorList>
            <person name="Fukushima K."/>
            <person name="Hasebe M."/>
            <person name="Fang X."/>
        </authorList>
    </citation>
    <scope>NUCLEOTIDE SEQUENCE [LARGE SCALE GENOMIC DNA]</scope>
    <source>
        <strain evidence="3">cv. St1</strain>
    </source>
</reference>
<comment type="caution">
    <text evidence="2">The sequence shown here is derived from an EMBL/GenBank/DDBJ whole genome shotgun (WGS) entry which is preliminary data.</text>
</comment>
<keyword evidence="3" id="KW-1185">Reference proteome</keyword>
<protein>
    <submittedName>
        <fullName evidence="2">Uncharacterized protein</fullName>
    </submittedName>
</protein>
<dbReference type="EMBL" id="BDDD01006646">
    <property type="protein sequence ID" value="GAV90818.1"/>
    <property type="molecule type" value="Genomic_DNA"/>
</dbReference>
<gene>
    <name evidence="2" type="ORF">CFOL_v3_34220</name>
</gene>
<feature type="non-terminal residue" evidence="2">
    <location>
        <position position="1"/>
    </location>
</feature>
<dbReference type="AlphaFoldDB" id="A0A1Q3DEZ6"/>
<evidence type="ECO:0000256" key="1">
    <source>
        <dbReference type="SAM" id="MobiDB-lite"/>
    </source>
</evidence>
<proteinExistence type="predicted"/>
<dbReference type="InParanoid" id="A0A1Q3DEZ6"/>
<dbReference type="Proteomes" id="UP000187406">
    <property type="component" value="Unassembled WGS sequence"/>
</dbReference>
<accession>A0A1Q3DEZ6</accession>
<evidence type="ECO:0000313" key="3">
    <source>
        <dbReference type="Proteomes" id="UP000187406"/>
    </source>
</evidence>